<organism evidence="4 5">
    <name type="scientific">Chitinophaga flava</name>
    <dbReference type="NCBI Taxonomy" id="2259036"/>
    <lineage>
        <taxon>Bacteria</taxon>
        <taxon>Pseudomonadati</taxon>
        <taxon>Bacteroidota</taxon>
        <taxon>Chitinophagia</taxon>
        <taxon>Chitinophagales</taxon>
        <taxon>Chitinophagaceae</taxon>
        <taxon>Chitinophaga</taxon>
    </lineage>
</organism>
<dbReference type="OrthoDB" id="9799096at2"/>
<dbReference type="EMBL" id="QFFJ01000001">
    <property type="protein sequence ID" value="RBL94058.1"/>
    <property type="molecule type" value="Genomic_DNA"/>
</dbReference>
<dbReference type="InterPro" id="IPR016181">
    <property type="entry name" value="Acyl_CoA_acyltransferase"/>
</dbReference>
<dbReference type="Gene3D" id="3.40.630.30">
    <property type="match status" value="1"/>
</dbReference>
<reference evidence="4 5" key="1">
    <citation type="submission" date="2018-05" db="EMBL/GenBank/DDBJ databases">
        <title>Chitinophaga sp. K3CV102501T nov., isolated from isolated from a monsoon evergreen broad-leaved forest soil.</title>
        <authorList>
            <person name="Lv Y."/>
        </authorList>
    </citation>
    <scope>NUCLEOTIDE SEQUENCE [LARGE SCALE GENOMIC DNA]</scope>
    <source>
        <strain evidence="4 5">GDMCC 1.1325</strain>
    </source>
</reference>
<dbReference type="PROSITE" id="PS51186">
    <property type="entry name" value="GNAT"/>
    <property type="match status" value="1"/>
</dbReference>
<evidence type="ECO:0000256" key="1">
    <source>
        <dbReference type="ARBA" id="ARBA00022679"/>
    </source>
</evidence>
<name>A0A365Y6W3_9BACT</name>
<sequence length="163" mass="18380">MQYKDAVLEDLPEIVAIYNSTIAGRMVTADTSPVSVESRIPWFHEHNPEQRPLWMVYHEDQLIGWMSFQSFHSRPAYSGTVEISIYLAETARGKGFGKAILQHALDVAPKYGVHTIVGLIFAHNLPSLKLFTDKGFQEWAHMPDVAILDGVARSLKILGYKIK</sequence>
<gene>
    <name evidence="4" type="ORF">DF182_01240</name>
</gene>
<keyword evidence="1 4" id="KW-0808">Transferase</keyword>
<keyword evidence="2" id="KW-0012">Acyltransferase</keyword>
<dbReference type="Pfam" id="PF00583">
    <property type="entry name" value="Acetyltransf_1"/>
    <property type="match status" value="1"/>
</dbReference>
<evidence type="ECO:0000256" key="2">
    <source>
        <dbReference type="ARBA" id="ARBA00023315"/>
    </source>
</evidence>
<dbReference type="PANTHER" id="PTHR43072:SF23">
    <property type="entry name" value="UPF0039 PROTEIN C11D3.02C"/>
    <property type="match status" value="1"/>
</dbReference>
<dbReference type="GO" id="GO:0016747">
    <property type="term" value="F:acyltransferase activity, transferring groups other than amino-acyl groups"/>
    <property type="evidence" value="ECO:0007669"/>
    <property type="project" value="InterPro"/>
</dbReference>
<dbReference type="CDD" id="cd04301">
    <property type="entry name" value="NAT_SF"/>
    <property type="match status" value="1"/>
</dbReference>
<evidence type="ECO:0000313" key="5">
    <source>
        <dbReference type="Proteomes" id="UP000253410"/>
    </source>
</evidence>
<dbReference type="Proteomes" id="UP000253410">
    <property type="component" value="Unassembled WGS sequence"/>
</dbReference>
<dbReference type="PANTHER" id="PTHR43072">
    <property type="entry name" value="N-ACETYLTRANSFERASE"/>
    <property type="match status" value="1"/>
</dbReference>
<dbReference type="InterPro" id="IPR000182">
    <property type="entry name" value="GNAT_dom"/>
</dbReference>
<keyword evidence="5" id="KW-1185">Reference proteome</keyword>
<dbReference type="AlphaFoldDB" id="A0A365Y6W3"/>
<evidence type="ECO:0000313" key="4">
    <source>
        <dbReference type="EMBL" id="RBL94058.1"/>
    </source>
</evidence>
<accession>A0A365Y6W3</accession>
<proteinExistence type="predicted"/>
<comment type="caution">
    <text evidence="4">The sequence shown here is derived from an EMBL/GenBank/DDBJ whole genome shotgun (WGS) entry which is preliminary data.</text>
</comment>
<dbReference type="SUPFAM" id="SSF55729">
    <property type="entry name" value="Acyl-CoA N-acyltransferases (Nat)"/>
    <property type="match status" value="1"/>
</dbReference>
<evidence type="ECO:0000259" key="3">
    <source>
        <dbReference type="PROSITE" id="PS51186"/>
    </source>
</evidence>
<protein>
    <submittedName>
        <fullName evidence="4">N-acetyltransferase</fullName>
    </submittedName>
</protein>
<feature type="domain" description="N-acetyltransferase" evidence="3">
    <location>
        <begin position="1"/>
        <end position="158"/>
    </location>
</feature>